<organism evidence="1 2">
    <name type="scientific">Trichoderma harzianum</name>
    <name type="common">Hypocrea lixii</name>
    <dbReference type="NCBI Taxonomy" id="5544"/>
    <lineage>
        <taxon>Eukaryota</taxon>
        <taxon>Fungi</taxon>
        <taxon>Dikarya</taxon>
        <taxon>Ascomycota</taxon>
        <taxon>Pezizomycotina</taxon>
        <taxon>Sordariomycetes</taxon>
        <taxon>Hypocreomycetidae</taxon>
        <taxon>Hypocreales</taxon>
        <taxon>Hypocreaceae</taxon>
        <taxon>Trichoderma</taxon>
    </lineage>
</organism>
<reference evidence="1 2" key="1">
    <citation type="submission" date="2017-02" db="EMBL/GenBank/DDBJ databases">
        <title>Genomes of Trichoderma spp. with biocontrol activity.</title>
        <authorList>
            <person name="Gardiner D."/>
            <person name="Kazan K."/>
            <person name="Vos C."/>
            <person name="Harvey P."/>
        </authorList>
    </citation>
    <scope>NUCLEOTIDE SEQUENCE [LARGE SCALE GENOMIC DNA]</scope>
    <source>
        <strain evidence="1 2">Tr1</strain>
    </source>
</reference>
<dbReference type="AlphaFoldDB" id="A0A2K0TG30"/>
<name>A0A2K0TG30_TRIHA</name>
<dbReference type="InterPro" id="IPR036052">
    <property type="entry name" value="TrpB-like_PALP_sf"/>
</dbReference>
<sequence>MMPETAATAKTVAVESANPSVSVLLHASSMPEAMCHAYILGPLTVATVIPPSDHASIAAGLGTAALELLHQLDEAEEQPLDALLIPSSGGGGRESASSGRDCWLRACV</sequence>
<proteinExistence type="predicted"/>
<dbReference type="Gene3D" id="3.40.50.1100">
    <property type="match status" value="2"/>
</dbReference>
<dbReference type="Proteomes" id="UP000236290">
    <property type="component" value="Unassembled WGS sequence"/>
</dbReference>
<protein>
    <submittedName>
        <fullName evidence="1">Uncharacterized protein</fullName>
    </submittedName>
</protein>
<dbReference type="SUPFAM" id="SSF53686">
    <property type="entry name" value="Tryptophan synthase beta subunit-like PLP-dependent enzymes"/>
    <property type="match status" value="1"/>
</dbReference>
<comment type="caution">
    <text evidence="1">The sequence shown here is derived from an EMBL/GenBank/DDBJ whole genome shotgun (WGS) entry which is preliminary data.</text>
</comment>
<evidence type="ECO:0000313" key="1">
    <source>
        <dbReference type="EMBL" id="PNP44484.1"/>
    </source>
</evidence>
<gene>
    <name evidence="1" type="ORF">THARTR1_11022</name>
</gene>
<evidence type="ECO:0000313" key="2">
    <source>
        <dbReference type="Proteomes" id="UP000236290"/>
    </source>
</evidence>
<accession>A0A2K0TG30</accession>
<dbReference type="EMBL" id="MTYI01000319">
    <property type="protein sequence ID" value="PNP44484.1"/>
    <property type="molecule type" value="Genomic_DNA"/>
</dbReference>